<proteinExistence type="predicted"/>
<sequence>MANTEHQETLDFLDKLSVCLYRAGISVFAIALLGLAALESQWLDGMDGRYRAVFAVFAISGAMSASNIHVYSKSVRTIISWSGWIGVILMVCDPELNREWLALGFIFVTFSGIALKESFCFKVLGLKLVPTLLVVTTFALWFEQSTIVAISALLAGLIMAYLSIAKWRMPLHFDIGIKANYEV</sequence>
<name>A0A0L8SWM9_VIBPH</name>
<comment type="caution">
    <text evidence="1">The sequence shown here is derived from an EMBL/GenBank/DDBJ whole genome shotgun (WGS) entry which is preliminary data.</text>
</comment>
<dbReference type="RefSeq" id="WP_005483385.1">
    <property type="nucleotide sequence ID" value="NZ_CANUHY010000004.1"/>
</dbReference>
<dbReference type="GeneID" id="1191303"/>
<evidence type="ECO:0008006" key="3">
    <source>
        <dbReference type="Google" id="ProtNLM"/>
    </source>
</evidence>
<dbReference type="OMA" id="SYKEYFC"/>
<dbReference type="Proteomes" id="UP000214596">
    <property type="component" value="Unassembled WGS sequence"/>
</dbReference>
<accession>A0A0L8SWM9</accession>
<organism evidence="1 2">
    <name type="scientific">Vibrio parahaemolyticus</name>
    <dbReference type="NCBI Taxonomy" id="670"/>
    <lineage>
        <taxon>Bacteria</taxon>
        <taxon>Pseudomonadati</taxon>
        <taxon>Pseudomonadota</taxon>
        <taxon>Gammaproteobacteria</taxon>
        <taxon>Vibrionales</taxon>
        <taxon>Vibrionaceae</taxon>
        <taxon>Vibrio</taxon>
    </lineage>
</organism>
<evidence type="ECO:0000313" key="1">
    <source>
        <dbReference type="EMBL" id="OXE34374.1"/>
    </source>
</evidence>
<dbReference type="OrthoDB" id="8447652at2"/>
<protein>
    <recommendedName>
        <fullName evidence="3">Integral membrane protein</fullName>
    </recommendedName>
</protein>
<reference evidence="1 2" key="1">
    <citation type="journal article" date="2017" name="Appl. Environ. Microbiol.">
        <title>Parallel evolution of two clades of a major Atlantic endemic Vibrio parahaemolyticus pathogen lineage by independent acquisition of related pathogenicity islands.</title>
        <authorList>
            <person name="Xu F."/>
            <person name="Gonzalez-Escalona N."/>
            <person name="Drees K.P."/>
            <person name="Sebra R.P."/>
            <person name="Cooper V.S."/>
            <person name="Jones S.H."/>
            <person name="Whistler C.A."/>
        </authorList>
    </citation>
    <scope>NUCLEOTIDE SEQUENCE [LARGE SCALE GENOMIC DNA]</scope>
    <source>
        <strain evidence="1 2">MAVP-3</strain>
    </source>
</reference>
<dbReference type="EMBL" id="NIXT01000071">
    <property type="protein sequence ID" value="OXE34374.1"/>
    <property type="molecule type" value="Genomic_DNA"/>
</dbReference>
<dbReference type="Pfam" id="PF10063">
    <property type="entry name" value="DUF2301"/>
    <property type="match status" value="1"/>
</dbReference>
<gene>
    <name evidence="1" type="ORF">CA163_02630</name>
</gene>
<dbReference type="InterPro" id="IPR019275">
    <property type="entry name" value="DUF2301"/>
</dbReference>
<dbReference type="AlphaFoldDB" id="A0A0L8SWM9"/>
<evidence type="ECO:0000313" key="2">
    <source>
        <dbReference type="Proteomes" id="UP000214596"/>
    </source>
</evidence>